<name>A0A553PH16_TIGCA</name>
<evidence type="ECO:0000313" key="1">
    <source>
        <dbReference type="EMBL" id="TRY76980.1"/>
    </source>
</evidence>
<keyword evidence="2" id="KW-1185">Reference proteome</keyword>
<organism evidence="1 2">
    <name type="scientific">Tigriopus californicus</name>
    <name type="common">Marine copepod</name>
    <dbReference type="NCBI Taxonomy" id="6832"/>
    <lineage>
        <taxon>Eukaryota</taxon>
        <taxon>Metazoa</taxon>
        <taxon>Ecdysozoa</taxon>
        <taxon>Arthropoda</taxon>
        <taxon>Crustacea</taxon>
        <taxon>Multicrustacea</taxon>
        <taxon>Hexanauplia</taxon>
        <taxon>Copepoda</taxon>
        <taxon>Harpacticoida</taxon>
        <taxon>Harpacticidae</taxon>
        <taxon>Tigriopus</taxon>
    </lineage>
</organism>
<reference evidence="1 2" key="1">
    <citation type="journal article" date="2018" name="Nat. Ecol. Evol.">
        <title>Genomic signatures of mitonuclear coevolution across populations of Tigriopus californicus.</title>
        <authorList>
            <person name="Barreto F.S."/>
            <person name="Watson E.T."/>
            <person name="Lima T.G."/>
            <person name="Willett C.S."/>
            <person name="Edmands S."/>
            <person name="Li W."/>
            <person name="Burton R.S."/>
        </authorList>
    </citation>
    <scope>NUCLEOTIDE SEQUENCE [LARGE SCALE GENOMIC DNA]</scope>
    <source>
        <strain evidence="1 2">San Diego</strain>
    </source>
</reference>
<accession>A0A553PH16</accession>
<proteinExistence type="predicted"/>
<protein>
    <submittedName>
        <fullName evidence="1">Uncharacterized protein</fullName>
    </submittedName>
</protein>
<comment type="caution">
    <text evidence="1">The sequence shown here is derived from an EMBL/GenBank/DDBJ whole genome shotgun (WGS) entry which is preliminary data.</text>
</comment>
<dbReference type="EMBL" id="VCGU01000004">
    <property type="protein sequence ID" value="TRY76980.1"/>
    <property type="molecule type" value="Genomic_DNA"/>
</dbReference>
<evidence type="ECO:0000313" key="2">
    <source>
        <dbReference type="Proteomes" id="UP000318571"/>
    </source>
</evidence>
<gene>
    <name evidence="1" type="ORF">TCAL_15919</name>
</gene>
<dbReference type="AlphaFoldDB" id="A0A553PH16"/>
<dbReference type="Proteomes" id="UP000318571">
    <property type="component" value="Chromosome 5"/>
</dbReference>
<sequence>MMQISPGKGAIKQTANTLEPPFPVDPPVRKLLHLLMGRQDRHLTSLCVACVVLFAVLVQIASPIAGEQVPAEWLDKWMDHNLNLPANGIDEQALTRLFKRAGSAPEMDEQALTRLFKRPSAIRLLRRAPMGGAIRYGKRSPLAVAQFMDETEDMEDQTVGKRGGMIRLLRSSFPALANDESDEMEKRNPIRLVRNTANNRPMVRLLRSNKMLRLLKRSPETD</sequence>